<accession>A0A4C1VF40</accession>
<dbReference type="InterPro" id="IPR024131">
    <property type="entry name" value="UPF0489"/>
</dbReference>
<dbReference type="PANTHER" id="PTHR13225:SF3">
    <property type="entry name" value="UPF0489 PROTEIN C5ORF22"/>
    <property type="match status" value="1"/>
</dbReference>
<comment type="caution">
    <text evidence="2">The sequence shown here is derived from an EMBL/GenBank/DDBJ whole genome shotgun (WGS) entry which is preliminary data.</text>
</comment>
<name>A0A4C1VF40_EUMVA</name>
<dbReference type="Proteomes" id="UP000299102">
    <property type="component" value="Unassembled WGS sequence"/>
</dbReference>
<organism evidence="2 3">
    <name type="scientific">Eumeta variegata</name>
    <name type="common">Bagworm moth</name>
    <name type="synonym">Eumeta japonica</name>
    <dbReference type="NCBI Taxonomy" id="151549"/>
    <lineage>
        <taxon>Eukaryota</taxon>
        <taxon>Metazoa</taxon>
        <taxon>Ecdysozoa</taxon>
        <taxon>Arthropoda</taxon>
        <taxon>Hexapoda</taxon>
        <taxon>Insecta</taxon>
        <taxon>Pterygota</taxon>
        <taxon>Neoptera</taxon>
        <taxon>Endopterygota</taxon>
        <taxon>Lepidoptera</taxon>
        <taxon>Glossata</taxon>
        <taxon>Ditrysia</taxon>
        <taxon>Tineoidea</taxon>
        <taxon>Psychidae</taxon>
        <taxon>Oiketicinae</taxon>
        <taxon>Eumeta</taxon>
    </lineage>
</organism>
<dbReference type="AlphaFoldDB" id="A0A4C1VF40"/>
<dbReference type="Pfam" id="PF12640">
    <property type="entry name" value="UPF0489"/>
    <property type="match status" value="1"/>
</dbReference>
<dbReference type="STRING" id="151549.A0A4C1VF40"/>
<dbReference type="PANTHER" id="PTHR13225">
    <property type="entry name" value="MISEXPRESSION SUPPRESSOR OF RAS 6"/>
    <property type="match status" value="1"/>
</dbReference>
<comment type="similarity">
    <text evidence="1">Belongs to the UPF0489 family.</text>
</comment>
<evidence type="ECO:0000313" key="2">
    <source>
        <dbReference type="EMBL" id="GBP37456.1"/>
    </source>
</evidence>
<evidence type="ECO:0000313" key="3">
    <source>
        <dbReference type="Proteomes" id="UP000299102"/>
    </source>
</evidence>
<proteinExistence type="inferred from homology"/>
<reference evidence="2 3" key="1">
    <citation type="journal article" date="2019" name="Commun. Biol.">
        <title>The bagworm genome reveals a unique fibroin gene that provides high tensile strength.</title>
        <authorList>
            <person name="Kono N."/>
            <person name="Nakamura H."/>
            <person name="Ohtoshi R."/>
            <person name="Tomita M."/>
            <person name="Numata K."/>
            <person name="Arakawa K."/>
        </authorList>
    </citation>
    <scope>NUCLEOTIDE SEQUENCE [LARGE SCALE GENOMIC DNA]</scope>
</reference>
<keyword evidence="3" id="KW-1185">Reference proteome</keyword>
<dbReference type="OrthoDB" id="418142at2759"/>
<gene>
    <name evidence="2" type="ORF">EVAR_79388_1</name>
</gene>
<protein>
    <submittedName>
        <fullName evidence="2">UPF0489 protein C5orf22 homolog</fullName>
    </submittedName>
</protein>
<evidence type="ECO:0000256" key="1">
    <source>
        <dbReference type="ARBA" id="ARBA00007099"/>
    </source>
</evidence>
<sequence>MAKCEDVHSTPCLKRFKKIPIYVVEEHNDALQFIYSAIGGKRLPVEGTTLLHLDAHPDMLIPRRLTGNEARSGRDLLPLLEIENWIVPAAAAGHLGRAVWVRPPWATQLMDGSRLVRTGDRPKDGLLRVDCPEPYFLSDALYSSKLANDRTFTLTVAELGNPDKLRNNEDQYVKNLVESLLLTAPYVLDIDLDFFSTDNPFASLYTKINLYDLLEPIYEFDLPNNTEPELLDQVVANRERQLDELEELFKFLELHDSLDGWNKGKTEIFHKVSDLSLLLKNTYGDSHSIDWWAVHAAGCTRDQGGLPRYRCNEKQLANMMDSLRLLLINLPPPVLVTLARSTEDGYCPLDQREGQASVRNTASAVGWSERGGVCLPLPYAITTHRHGTRFPWHLSIDGLKHEKLALRMSPEATQYVRTKYSPSACARTSSVRRRCTWSAPLPPQYCAAAQGPPYSRSLPR</sequence>
<dbReference type="EMBL" id="BGZK01000334">
    <property type="protein sequence ID" value="GBP37456.1"/>
    <property type="molecule type" value="Genomic_DNA"/>
</dbReference>